<comment type="caution">
    <text evidence="3">The sequence shown here is derived from an EMBL/GenBank/DDBJ whole genome shotgun (WGS) entry which is preliminary data.</text>
</comment>
<dbReference type="OrthoDB" id="7325417at2"/>
<dbReference type="Pfam" id="PF04909">
    <property type="entry name" value="Amidohydro_2"/>
    <property type="match status" value="1"/>
</dbReference>
<dbReference type="RefSeq" id="WP_126075062.1">
    <property type="nucleotide sequence ID" value="NZ_CP051166.1"/>
</dbReference>
<evidence type="ECO:0000313" key="4">
    <source>
        <dbReference type="Proteomes" id="UP000278085"/>
    </source>
</evidence>
<name>A0A430HK13_9BURK</name>
<protein>
    <submittedName>
        <fullName evidence="3">Amidohydrolase</fullName>
    </submittedName>
</protein>
<dbReference type="AlphaFoldDB" id="A0A430HK13"/>
<feature type="domain" description="Amidohydrolase-related" evidence="2">
    <location>
        <begin position="3"/>
        <end position="237"/>
    </location>
</feature>
<evidence type="ECO:0000256" key="1">
    <source>
        <dbReference type="ARBA" id="ARBA00023239"/>
    </source>
</evidence>
<organism evidence="3 4">
    <name type="scientific">Massilia atriviolacea</name>
    <dbReference type="NCBI Taxonomy" id="2495579"/>
    <lineage>
        <taxon>Bacteria</taxon>
        <taxon>Pseudomonadati</taxon>
        <taxon>Pseudomonadota</taxon>
        <taxon>Betaproteobacteria</taxon>
        <taxon>Burkholderiales</taxon>
        <taxon>Oxalobacteraceae</taxon>
        <taxon>Telluria group</taxon>
        <taxon>Massilia</taxon>
    </lineage>
</organism>
<keyword evidence="1" id="KW-0456">Lyase</keyword>
<dbReference type="InterPro" id="IPR006680">
    <property type="entry name" value="Amidohydro-rel"/>
</dbReference>
<dbReference type="Gene3D" id="3.20.20.140">
    <property type="entry name" value="Metal-dependent hydrolases"/>
    <property type="match status" value="1"/>
</dbReference>
<evidence type="ECO:0000259" key="2">
    <source>
        <dbReference type="Pfam" id="PF04909"/>
    </source>
</evidence>
<dbReference type="Proteomes" id="UP000278085">
    <property type="component" value="Unassembled WGS sequence"/>
</dbReference>
<gene>
    <name evidence="3" type="ORF">EJB06_16115</name>
</gene>
<keyword evidence="3" id="KW-0378">Hydrolase</keyword>
<dbReference type="GO" id="GO:0005737">
    <property type="term" value="C:cytoplasm"/>
    <property type="evidence" value="ECO:0007669"/>
    <property type="project" value="TreeGrafter"/>
</dbReference>
<dbReference type="PANTHER" id="PTHR21240">
    <property type="entry name" value="2-AMINO-3-CARBOXYLMUCONATE-6-SEMIALDEHYDE DECARBOXYLASE"/>
    <property type="match status" value="1"/>
</dbReference>
<sequence length="241" mass="26519">MIIDCHCHAGEGDGFSGPWDSDAGLERYLARARRAGIGRTVLLAAFHSDYAQANRSVARIVAADPGRFYGFAFVHAQRDRGRVRALVRVAVEEYGFVGIKLHRHDARISREVCETARFFRLPVLYDVTGEVAVAELLASQFPDVNFILPHLGSFADDWSAQLALVDHLARHRNIHADSAGVRRFDLLEMAVRRAGAHKLLFGSDGPWLHPGVELAKIGMLGLSPGDEALVLGQNLLRLIGH</sequence>
<dbReference type="SUPFAM" id="SSF51556">
    <property type="entry name" value="Metallo-dependent hydrolases"/>
    <property type="match status" value="1"/>
</dbReference>
<keyword evidence="4" id="KW-1185">Reference proteome</keyword>
<dbReference type="InterPro" id="IPR032465">
    <property type="entry name" value="ACMSD"/>
</dbReference>
<dbReference type="GO" id="GO:0019748">
    <property type="term" value="P:secondary metabolic process"/>
    <property type="evidence" value="ECO:0007669"/>
    <property type="project" value="TreeGrafter"/>
</dbReference>
<dbReference type="EMBL" id="RXLQ01000008">
    <property type="protein sequence ID" value="RSZ57853.1"/>
    <property type="molecule type" value="Genomic_DNA"/>
</dbReference>
<evidence type="ECO:0000313" key="3">
    <source>
        <dbReference type="EMBL" id="RSZ57853.1"/>
    </source>
</evidence>
<dbReference type="GO" id="GO:0016831">
    <property type="term" value="F:carboxy-lyase activity"/>
    <property type="evidence" value="ECO:0007669"/>
    <property type="project" value="InterPro"/>
</dbReference>
<proteinExistence type="predicted"/>
<dbReference type="GO" id="GO:0016787">
    <property type="term" value="F:hydrolase activity"/>
    <property type="evidence" value="ECO:0007669"/>
    <property type="project" value="UniProtKB-KW"/>
</dbReference>
<accession>A0A430HK13</accession>
<dbReference type="InterPro" id="IPR032466">
    <property type="entry name" value="Metal_Hydrolase"/>
</dbReference>
<dbReference type="PANTHER" id="PTHR21240:SF28">
    <property type="entry name" value="ISO-OROTATE DECARBOXYLASE (EUROFUNG)"/>
    <property type="match status" value="1"/>
</dbReference>
<reference evidence="3 4" key="1">
    <citation type="submission" date="2018-12" db="EMBL/GenBank/DDBJ databases">
        <authorList>
            <person name="Yang E."/>
        </authorList>
    </citation>
    <scope>NUCLEOTIDE SEQUENCE [LARGE SCALE GENOMIC DNA]</scope>
    <source>
        <strain evidence="3 4">SOD</strain>
    </source>
</reference>